<dbReference type="Pfam" id="PF14326">
    <property type="entry name" value="DUF4384"/>
    <property type="match status" value="1"/>
</dbReference>
<dbReference type="Proteomes" id="UP000326354">
    <property type="component" value="Chromosome"/>
</dbReference>
<evidence type="ECO:0000259" key="8">
    <source>
        <dbReference type="PROSITE" id="PS50011"/>
    </source>
</evidence>
<dbReference type="Gene3D" id="1.10.510.10">
    <property type="entry name" value="Transferase(Phosphotransferase) domain 1"/>
    <property type="match status" value="1"/>
</dbReference>
<feature type="domain" description="Protein kinase" evidence="8">
    <location>
        <begin position="83"/>
        <end position="344"/>
    </location>
</feature>
<evidence type="ECO:0000256" key="1">
    <source>
        <dbReference type="ARBA" id="ARBA00012513"/>
    </source>
</evidence>
<evidence type="ECO:0000256" key="7">
    <source>
        <dbReference type="PROSITE-ProRule" id="PRU10141"/>
    </source>
</evidence>
<organism evidence="9 10">
    <name type="scientific">Uabimicrobium amorphum</name>
    <dbReference type="NCBI Taxonomy" id="2596890"/>
    <lineage>
        <taxon>Bacteria</taxon>
        <taxon>Pseudomonadati</taxon>
        <taxon>Planctomycetota</taxon>
        <taxon>Candidatus Uabimicrobiia</taxon>
        <taxon>Candidatus Uabimicrobiales</taxon>
        <taxon>Candidatus Uabimicrobiaceae</taxon>
        <taxon>Candidatus Uabimicrobium</taxon>
    </lineage>
</organism>
<feature type="binding site" evidence="7">
    <location>
        <position position="112"/>
    </location>
    <ligand>
        <name>ATP</name>
        <dbReference type="ChEBI" id="CHEBI:30616"/>
    </ligand>
</feature>
<keyword evidence="5 9" id="KW-0418">Kinase</keyword>
<keyword evidence="3" id="KW-0808">Transferase</keyword>
<dbReference type="InterPro" id="IPR000719">
    <property type="entry name" value="Prot_kinase_dom"/>
</dbReference>
<evidence type="ECO:0000256" key="2">
    <source>
        <dbReference type="ARBA" id="ARBA00022527"/>
    </source>
</evidence>
<dbReference type="InterPro" id="IPR017441">
    <property type="entry name" value="Protein_kinase_ATP_BS"/>
</dbReference>
<evidence type="ECO:0000313" key="9">
    <source>
        <dbReference type="EMBL" id="BBM86599.1"/>
    </source>
</evidence>
<dbReference type="PROSITE" id="PS00107">
    <property type="entry name" value="PROTEIN_KINASE_ATP"/>
    <property type="match status" value="1"/>
</dbReference>
<dbReference type="GO" id="GO:0005524">
    <property type="term" value="F:ATP binding"/>
    <property type="evidence" value="ECO:0007669"/>
    <property type="project" value="UniProtKB-UniRule"/>
</dbReference>
<dbReference type="PROSITE" id="PS50011">
    <property type="entry name" value="PROTEIN_KINASE_DOM"/>
    <property type="match status" value="1"/>
</dbReference>
<dbReference type="KEGG" id="uam:UABAM_04985"/>
<evidence type="ECO:0000256" key="3">
    <source>
        <dbReference type="ARBA" id="ARBA00022679"/>
    </source>
</evidence>
<dbReference type="PANTHER" id="PTHR43289">
    <property type="entry name" value="MITOGEN-ACTIVATED PROTEIN KINASE KINASE KINASE 20-RELATED"/>
    <property type="match status" value="1"/>
</dbReference>
<accession>A0A5S9IR72</accession>
<dbReference type="Pfam" id="PF00069">
    <property type="entry name" value="Pkinase"/>
    <property type="match status" value="1"/>
</dbReference>
<evidence type="ECO:0000256" key="5">
    <source>
        <dbReference type="ARBA" id="ARBA00022777"/>
    </source>
</evidence>
<proteinExistence type="predicted"/>
<dbReference type="CDD" id="cd14014">
    <property type="entry name" value="STKc_PknB_like"/>
    <property type="match status" value="1"/>
</dbReference>
<dbReference type="EMBL" id="AP019860">
    <property type="protein sequence ID" value="BBM86599.1"/>
    <property type="molecule type" value="Genomic_DNA"/>
</dbReference>
<dbReference type="GO" id="GO:0004674">
    <property type="term" value="F:protein serine/threonine kinase activity"/>
    <property type="evidence" value="ECO:0007669"/>
    <property type="project" value="UniProtKB-KW"/>
</dbReference>
<dbReference type="SUPFAM" id="SSF56112">
    <property type="entry name" value="Protein kinase-like (PK-like)"/>
    <property type="match status" value="1"/>
</dbReference>
<dbReference type="PROSITE" id="PS00108">
    <property type="entry name" value="PROTEIN_KINASE_ST"/>
    <property type="match status" value="1"/>
</dbReference>
<keyword evidence="4 7" id="KW-0547">Nucleotide-binding</keyword>
<protein>
    <recommendedName>
        <fullName evidence="1">non-specific serine/threonine protein kinase</fullName>
        <ecNumber evidence="1">2.7.11.1</ecNumber>
    </recommendedName>
</protein>
<evidence type="ECO:0000256" key="4">
    <source>
        <dbReference type="ARBA" id="ARBA00022741"/>
    </source>
</evidence>
<dbReference type="PANTHER" id="PTHR43289:SF34">
    <property type="entry name" value="SERINE_THREONINE-PROTEIN KINASE YBDM-RELATED"/>
    <property type="match status" value="1"/>
</dbReference>
<reference evidence="9 10" key="1">
    <citation type="submission" date="2019-08" db="EMBL/GenBank/DDBJ databases">
        <title>Complete genome sequence of Candidatus Uab amorphum.</title>
        <authorList>
            <person name="Shiratori T."/>
            <person name="Suzuki S."/>
            <person name="Kakizawa Y."/>
            <person name="Ishida K."/>
        </authorList>
    </citation>
    <scope>NUCLEOTIDE SEQUENCE [LARGE SCALE GENOMIC DNA]</scope>
    <source>
        <strain evidence="9 10">SRT547</strain>
    </source>
</reference>
<evidence type="ECO:0000256" key="6">
    <source>
        <dbReference type="ARBA" id="ARBA00022840"/>
    </source>
</evidence>
<name>A0A5S9IR72_UABAM</name>
<dbReference type="Gene3D" id="3.30.200.20">
    <property type="entry name" value="Phosphorylase Kinase, domain 1"/>
    <property type="match status" value="1"/>
</dbReference>
<dbReference type="FunFam" id="1.10.510.10:FF:000021">
    <property type="entry name" value="Serine/threonine protein kinase"/>
    <property type="match status" value="1"/>
</dbReference>
<dbReference type="InterPro" id="IPR008271">
    <property type="entry name" value="Ser/Thr_kinase_AS"/>
</dbReference>
<keyword evidence="6 7" id="KW-0067">ATP-binding</keyword>
<dbReference type="AlphaFoldDB" id="A0A5S9IR72"/>
<dbReference type="InterPro" id="IPR011009">
    <property type="entry name" value="Kinase-like_dom_sf"/>
</dbReference>
<dbReference type="RefSeq" id="WP_173013556.1">
    <property type="nucleotide sequence ID" value="NZ_AP019860.1"/>
</dbReference>
<keyword evidence="2" id="KW-0723">Serine/threonine-protein kinase</keyword>
<dbReference type="InterPro" id="IPR025493">
    <property type="entry name" value="DUF4384"/>
</dbReference>
<sequence length="527" mass="60187">MDKLDEKLQRLKDLYDRNLIDEKQYKEQQQILLASWTQSSPATQAANSSHTIGVMDTELDGEDTPPATAQEIFSPGQIVGDKYEIIELLGKGGMGVVYKVRHLLLQENMALKVLHAHMSQNPKVKQRFVREMKIARKLVHKNILQVADFGETQNGRQFFTMDFSNGISLQQLQQQTKLSEERAVGITKQILEGLVEAHNLGVIHRDLKPANILVENRSQCDHVLILDFGIAKLNQEQDVHLTQEGAIGTPHYMSPEQAAEEELDARSDLFSVGIILYQMLCGQLPFTGNTKMQILMARINRQAIPIQQFSCQISKHIENVVNQALQREKQKRFANAEEFLQALEQQTTALRKTTPKNQELLQHLARIQQPSPPFYIEVWSELWRERQEQRKIVVSPCYPMGERINICFSSDKDCYLTLINIDPDGDITVLFPNKFQQDNHIVAHEVHKVGEKGFQFIVGEPHGNEVVKAIATTKKMNLLDMDLQEWKSALATIPKERAQRKIMVLAETLAEENLQWSEASHEFAKDE</sequence>
<keyword evidence="10" id="KW-1185">Reference proteome</keyword>
<gene>
    <name evidence="9" type="ORF">UABAM_04985</name>
</gene>
<dbReference type="SMART" id="SM00220">
    <property type="entry name" value="S_TKc"/>
    <property type="match status" value="1"/>
</dbReference>
<dbReference type="EC" id="2.7.11.1" evidence="1"/>
<evidence type="ECO:0000313" key="10">
    <source>
        <dbReference type="Proteomes" id="UP000326354"/>
    </source>
</evidence>